<evidence type="ECO:0000313" key="2">
    <source>
        <dbReference type="Proteomes" id="UP000440498"/>
    </source>
</evidence>
<accession>A0A6A7N194</accession>
<comment type="caution">
    <text evidence="1">The sequence shown here is derived from an EMBL/GenBank/DDBJ whole genome shotgun (WGS) entry which is preliminary data.</text>
</comment>
<keyword evidence="2" id="KW-1185">Reference proteome</keyword>
<gene>
    <name evidence="1" type="ORF">GEV02_11255</name>
</gene>
<evidence type="ECO:0000313" key="1">
    <source>
        <dbReference type="EMBL" id="MQA38731.1"/>
    </source>
</evidence>
<dbReference type="EMBL" id="WHUG01000004">
    <property type="protein sequence ID" value="MQA38731.1"/>
    <property type="molecule type" value="Genomic_DNA"/>
</dbReference>
<sequence>MHSTSTPSSLDLLRTAGIITDGHRRRALADERAADLADLPDPPHQLAWLICRDIVTMEDVRLAFEHVANSCEGAELERYNGILVEALDILDAMRLETNIEALAALASAGLITDAEHAQLFARLPRDTMLPTAAEMFVWIKHCGHLSGQRIKEIRYARRDDNAQRNAILDDAEAIFRDQRAAISAFWDQVLPGPRWLWIAAPVLIIGFIVWKSTAVEAAPACDDSEVGHSLQRIMLHLDRDALTSALLRNSTSSELAPKVRDIEQVGYASAFRTRGCRARVSHQGNEYPYAYTIAPEHGDKKQFRVTGASNAIVEARFSHIDEGGRYLNNAAPIGRAELERVLRDAVGQLNGAGPADATLLRRAKALRLGTPAPDRLREVAEVEPLAPCRELQAGTAYRCRLLIEHNDPLQDAPTALLDGEFTFKRDGVDGRWMAADDFAASFGKAQAAARSAGAQQ</sequence>
<organism evidence="1 2">
    <name type="scientific">Rugamonas aquatica</name>
    <dbReference type="NCBI Taxonomy" id="2743357"/>
    <lineage>
        <taxon>Bacteria</taxon>
        <taxon>Pseudomonadati</taxon>
        <taxon>Pseudomonadota</taxon>
        <taxon>Betaproteobacteria</taxon>
        <taxon>Burkholderiales</taxon>
        <taxon>Oxalobacteraceae</taxon>
        <taxon>Telluria group</taxon>
        <taxon>Rugamonas</taxon>
    </lineage>
</organism>
<protein>
    <submittedName>
        <fullName evidence="1">Uncharacterized protein</fullName>
    </submittedName>
</protein>
<dbReference type="AlphaFoldDB" id="A0A6A7N194"/>
<dbReference type="Proteomes" id="UP000440498">
    <property type="component" value="Unassembled WGS sequence"/>
</dbReference>
<proteinExistence type="predicted"/>
<dbReference type="RefSeq" id="WP_152838095.1">
    <property type="nucleotide sequence ID" value="NZ_WHUG01000004.1"/>
</dbReference>
<reference evidence="1 2" key="1">
    <citation type="submission" date="2019-10" db="EMBL/GenBank/DDBJ databases">
        <title>Two novel species isolated from a subtropical stream in China.</title>
        <authorList>
            <person name="Lu H."/>
        </authorList>
    </citation>
    <scope>NUCLEOTIDE SEQUENCE [LARGE SCALE GENOMIC DNA]</scope>
    <source>
        <strain evidence="1 2">FT29W</strain>
    </source>
</reference>
<name>A0A6A7N194_9BURK</name>